<dbReference type="PROSITE" id="PS50222">
    <property type="entry name" value="EF_HAND_2"/>
    <property type="match status" value="1"/>
</dbReference>
<dbReference type="OrthoDB" id="26525at2759"/>
<dbReference type="AlphaFoldDB" id="A0A1Y2FUI5"/>
<evidence type="ECO:0000259" key="3">
    <source>
        <dbReference type="PROSITE" id="PS50222"/>
    </source>
</evidence>
<dbReference type="PANTHER" id="PTHR23050">
    <property type="entry name" value="CALCIUM BINDING PROTEIN"/>
    <property type="match status" value="1"/>
</dbReference>
<reference evidence="4 5" key="1">
    <citation type="submission" date="2016-07" db="EMBL/GenBank/DDBJ databases">
        <title>Pervasive Adenine N6-methylation of Active Genes in Fungi.</title>
        <authorList>
            <consortium name="DOE Joint Genome Institute"/>
            <person name="Mondo S.J."/>
            <person name="Dannebaum R.O."/>
            <person name="Kuo R.C."/>
            <person name="Labutti K."/>
            <person name="Haridas S."/>
            <person name="Kuo A."/>
            <person name="Salamov A."/>
            <person name="Ahrendt S.R."/>
            <person name="Lipzen A."/>
            <person name="Sullivan W."/>
            <person name="Andreopoulos W.B."/>
            <person name="Clum A."/>
            <person name="Lindquist E."/>
            <person name="Daum C."/>
            <person name="Ramamoorthy G.K."/>
            <person name="Gryganskyi A."/>
            <person name="Culley D."/>
            <person name="Magnuson J.K."/>
            <person name="James T.Y."/>
            <person name="O'Malley M.A."/>
            <person name="Stajich J.E."/>
            <person name="Spatafora J.W."/>
            <person name="Visel A."/>
            <person name="Grigoriev I.V."/>
        </authorList>
    </citation>
    <scope>NUCLEOTIDE SEQUENCE [LARGE SCALE GENOMIC DNA]</scope>
    <source>
        <strain evidence="4 5">12-1054</strain>
    </source>
</reference>
<evidence type="ECO:0000313" key="4">
    <source>
        <dbReference type="EMBL" id="ORY86355.1"/>
    </source>
</evidence>
<dbReference type="InterPro" id="IPR050145">
    <property type="entry name" value="Centrin_CML-like"/>
</dbReference>
<dbReference type="InterPro" id="IPR018247">
    <property type="entry name" value="EF_Hand_1_Ca_BS"/>
</dbReference>
<organism evidence="4 5">
    <name type="scientific">Protomyces lactucae-debilis</name>
    <dbReference type="NCBI Taxonomy" id="2754530"/>
    <lineage>
        <taxon>Eukaryota</taxon>
        <taxon>Fungi</taxon>
        <taxon>Dikarya</taxon>
        <taxon>Ascomycota</taxon>
        <taxon>Taphrinomycotina</taxon>
        <taxon>Taphrinomycetes</taxon>
        <taxon>Taphrinales</taxon>
        <taxon>Protomycetaceae</taxon>
        <taxon>Protomyces</taxon>
    </lineage>
</organism>
<evidence type="ECO:0000313" key="5">
    <source>
        <dbReference type="Proteomes" id="UP000193685"/>
    </source>
</evidence>
<dbReference type="Proteomes" id="UP000193685">
    <property type="component" value="Unassembled WGS sequence"/>
</dbReference>
<feature type="non-terminal residue" evidence="4">
    <location>
        <position position="54"/>
    </location>
</feature>
<dbReference type="InterPro" id="IPR011992">
    <property type="entry name" value="EF-hand-dom_pair"/>
</dbReference>
<keyword evidence="5" id="KW-1185">Reference proteome</keyword>
<dbReference type="Pfam" id="PF13499">
    <property type="entry name" value="EF-hand_7"/>
    <property type="match status" value="1"/>
</dbReference>
<dbReference type="SMART" id="SM00054">
    <property type="entry name" value="EFh"/>
    <property type="match status" value="1"/>
</dbReference>
<comment type="caution">
    <text evidence="4">The sequence shown here is derived from an EMBL/GenBank/DDBJ whole genome shotgun (WGS) entry which is preliminary data.</text>
</comment>
<protein>
    <recommendedName>
        <fullName evidence="3">EF-hand domain-containing protein</fullName>
    </recommendedName>
</protein>
<keyword evidence="1" id="KW-0677">Repeat</keyword>
<keyword evidence="2" id="KW-0106">Calcium</keyword>
<dbReference type="GeneID" id="63783769"/>
<accession>A0A1Y2FUI5</accession>
<dbReference type="EMBL" id="MCFI01000003">
    <property type="protein sequence ID" value="ORY86355.1"/>
    <property type="molecule type" value="Genomic_DNA"/>
</dbReference>
<dbReference type="SUPFAM" id="SSF47473">
    <property type="entry name" value="EF-hand"/>
    <property type="match status" value="1"/>
</dbReference>
<dbReference type="InterPro" id="IPR002048">
    <property type="entry name" value="EF_hand_dom"/>
</dbReference>
<feature type="domain" description="EF-hand" evidence="3">
    <location>
        <begin position="1"/>
        <end position="32"/>
    </location>
</feature>
<sequence>EVARAFALFDKDGTGRITIEDLRRVAEELGEDVTDEDLVDMLEEANRHYDGRKD</sequence>
<dbReference type="STRING" id="56484.A0A1Y2FUI5"/>
<dbReference type="PROSITE" id="PS00018">
    <property type="entry name" value="EF_HAND_1"/>
    <property type="match status" value="1"/>
</dbReference>
<dbReference type="Gene3D" id="1.10.238.10">
    <property type="entry name" value="EF-hand"/>
    <property type="match status" value="1"/>
</dbReference>
<feature type="non-terminal residue" evidence="4">
    <location>
        <position position="1"/>
    </location>
</feature>
<gene>
    <name evidence="4" type="ORF">BCR37DRAFT_335108</name>
</gene>
<dbReference type="GO" id="GO:0005509">
    <property type="term" value="F:calcium ion binding"/>
    <property type="evidence" value="ECO:0007669"/>
    <property type="project" value="InterPro"/>
</dbReference>
<proteinExistence type="predicted"/>
<evidence type="ECO:0000256" key="2">
    <source>
        <dbReference type="ARBA" id="ARBA00022837"/>
    </source>
</evidence>
<evidence type="ECO:0000256" key="1">
    <source>
        <dbReference type="ARBA" id="ARBA00022737"/>
    </source>
</evidence>
<dbReference type="CDD" id="cd00051">
    <property type="entry name" value="EFh"/>
    <property type="match status" value="1"/>
</dbReference>
<name>A0A1Y2FUI5_PROLT</name>
<dbReference type="RefSeq" id="XP_040727537.1">
    <property type="nucleotide sequence ID" value="XM_040867170.1"/>
</dbReference>